<feature type="compositionally biased region" description="Basic and acidic residues" evidence="1">
    <location>
        <begin position="24"/>
        <end position="46"/>
    </location>
</feature>
<evidence type="ECO:0000256" key="1">
    <source>
        <dbReference type="SAM" id="MobiDB-lite"/>
    </source>
</evidence>
<organism evidence="2 3">
    <name type="scientific">Athelia psychrophila</name>
    <dbReference type="NCBI Taxonomy" id="1759441"/>
    <lineage>
        <taxon>Eukaryota</taxon>
        <taxon>Fungi</taxon>
        <taxon>Dikarya</taxon>
        <taxon>Basidiomycota</taxon>
        <taxon>Agaricomycotina</taxon>
        <taxon>Agaricomycetes</taxon>
        <taxon>Agaricomycetidae</taxon>
        <taxon>Atheliales</taxon>
        <taxon>Atheliaceae</taxon>
        <taxon>Athelia</taxon>
    </lineage>
</organism>
<feature type="region of interest" description="Disordered" evidence="1">
    <location>
        <begin position="1"/>
        <end position="68"/>
    </location>
</feature>
<dbReference type="EMBL" id="KV418611">
    <property type="protein sequence ID" value="KZP02402.1"/>
    <property type="molecule type" value="Genomic_DNA"/>
</dbReference>
<protein>
    <submittedName>
        <fullName evidence="2">Uncharacterized protein</fullName>
    </submittedName>
</protein>
<feature type="compositionally biased region" description="Basic and acidic residues" evidence="1">
    <location>
        <begin position="1"/>
        <end position="13"/>
    </location>
</feature>
<reference evidence="2 3" key="1">
    <citation type="journal article" date="2016" name="Mol. Biol. Evol.">
        <title>Comparative Genomics of Early-Diverging Mushroom-Forming Fungi Provides Insights into the Origins of Lignocellulose Decay Capabilities.</title>
        <authorList>
            <person name="Nagy L.G."/>
            <person name="Riley R."/>
            <person name="Tritt A."/>
            <person name="Adam C."/>
            <person name="Daum C."/>
            <person name="Floudas D."/>
            <person name="Sun H."/>
            <person name="Yadav J.S."/>
            <person name="Pangilinan J."/>
            <person name="Larsson K.H."/>
            <person name="Matsuura K."/>
            <person name="Barry K."/>
            <person name="Labutti K."/>
            <person name="Kuo R."/>
            <person name="Ohm R.A."/>
            <person name="Bhattacharya S.S."/>
            <person name="Shirouzu T."/>
            <person name="Yoshinaga Y."/>
            <person name="Martin F.M."/>
            <person name="Grigoriev I.V."/>
            <person name="Hibbett D.S."/>
        </authorList>
    </citation>
    <scope>NUCLEOTIDE SEQUENCE [LARGE SCALE GENOMIC DNA]</scope>
    <source>
        <strain evidence="2 3">CBS 109695</strain>
    </source>
</reference>
<gene>
    <name evidence="2" type="ORF">FIBSPDRAFT_970042</name>
</gene>
<keyword evidence="3" id="KW-1185">Reference proteome</keyword>
<evidence type="ECO:0000313" key="3">
    <source>
        <dbReference type="Proteomes" id="UP000076532"/>
    </source>
</evidence>
<dbReference type="Proteomes" id="UP000076532">
    <property type="component" value="Unassembled WGS sequence"/>
</dbReference>
<name>A0A167SZE5_9AGAM</name>
<sequence>MAHTTVAEREAQWRYRSHPMVQAKIRENDRARKAKSRQAEKERQDTAHSAPSGTPYFLMDRDEQEEQD</sequence>
<dbReference type="AlphaFoldDB" id="A0A167SZE5"/>
<accession>A0A167SZE5</accession>
<proteinExistence type="predicted"/>
<evidence type="ECO:0000313" key="2">
    <source>
        <dbReference type="EMBL" id="KZP02402.1"/>
    </source>
</evidence>